<dbReference type="InterPro" id="IPR057393">
    <property type="entry name" value="PIC_HAP1_IgA0_b-sol2"/>
</dbReference>
<dbReference type="Pfam" id="PF02395">
    <property type="entry name" value="Peptidase_S6"/>
    <property type="match status" value="1"/>
</dbReference>
<dbReference type="Gene3D" id="2.160.20.20">
    <property type="match status" value="1"/>
</dbReference>
<comment type="subcellular location">
    <subcellularLocation>
        <location evidence="1">Cell envelope</location>
    </subcellularLocation>
    <subcellularLocation>
        <location evidence="2">Cell outer membrane</location>
    </subcellularLocation>
    <subcellularLocation>
        <location evidence="3">Secreted</location>
    </subcellularLocation>
</comment>
<keyword evidence="9" id="KW-0998">Cell outer membrane</keyword>
<evidence type="ECO:0000256" key="2">
    <source>
        <dbReference type="ARBA" id="ARBA00004442"/>
    </source>
</evidence>
<keyword evidence="4" id="KW-1134">Transmembrane beta strand</keyword>
<dbReference type="PROSITE" id="PS51691">
    <property type="entry name" value="PEPTIDASE_S6"/>
    <property type="match status" value="1"/>
</dbReference>
<dbReference type="RefSeq" id="WP_172460371.1">
    <property type="nucleotide sequence ID" value="NZ_LWIF01000001.1"/>
</dbReference>
<organism evidence="12 13">
    <name type="scientific">Phocoenobacter uteri</name>
    <dbReference type="NCBI Taxonomy" id="146806"/>
    <lineage>
        <taxon>Bacteria</taxon>
        <taxon>Pseudomonadati</taxon>
        <taxon>Pseudomonadota</taxon>
        <taxon>Gammaproteobacteria</taxon>
        <taxon>Pasteurellales</taxon>
        <taxon>Pasteurellaceae</taxon>
        <taxon>Phocoenobacter</taxon>
    </lineage>
</organism>
<dbReference type="GO" id="GO:0006508">
    <property type="term" value="P:proteolysis"/>
    <property type="evidence" value="ECO:0007669"/>
    <property type="project" value="UniProtKB-KW"/>
</dbReference>
<evidence type="ECO:0000256" key="1">
    <source>
        <dbReference type="ARBA" id="ARBA00004196"/>
    </source>
</evidence>
<keyword evidence="7" id="KW-0732">Signal</keyword>
<evidence type="ECO:0000313" key="12">
    <source>
        <dbReference type="EMBL" id="SUB59251.1"/>
    </source>
</evidence>
<proteinExistence type="predicted"/>
<dbReference type="InterPro" id="IPR030396">
    <property type="entry name" value="Peptidase_S6_dom"/>
</dbReference>
<gene>
    <name evidence="12" type="primary">pet</name>
    <name evidence="12" type="ORF">NCTC12872_01233</name>
</gene>
<feature type="region of interest" description="Disordered" evidence="10">
    <location>
        <begin position="1081"/>
        <end position="1114"/>
    </location>
</feature>
<dbReference type="InterPro" id="IPR011050">
    <property type="entry name" value="Pectin_lyase_fold/virulence"/>
</dbReference>
<evidence type="ECO:0000256" key="3">
    <source>
        <dbReference type="ARBA" id="ARBA00004613"/>
    </source>
</evidence>
<dbReference type="Proteomes" id="UP000255417">
    <property type="component" value="Unassembled WGS sequence"/>
</dbReference>
<reference evidence="12 13" key="1">
    <citation type="submission" date="2018-06" db="EMBL/GenBank/DDBJ databases">
        <authorList>
            <consortium name="Pathogen Informatics"/>
            <person name="Doyle S."/>
        </authorList>
    </citation>
    <scope>NUCLEOTIDE SEQUENCE [LARGE SCALE GENOMIC DNA]</scope>
    <source>
        <strain evidence="12 13">NCTC12872</strain>
    </source>
</reference>
<evidence type="ECO:0000256" key="8">
    <source>
        <dbReference type="ARBA" id="ARBA00023136"/>
    </source>
</evidence>
<dbReference type="SUPFAM" id="SSF51126">
    <property type="entry name" value="Pectin lyase-like"/>
    <property type="match status" value="1"/>
</dbReference>
<protein>
    <submittedName>
        <fullName evidence="12">Serine protease pet autotransporter</fullName>
        <ecNumber evidence="12">3.4.21.-</ecNumber>
    </submittedName>
</protein>
<keyword evidence="12" id="KW-0645">Protease</keyword>
<keyword evidence="8" id="KW-0472">Membrane</keyword>
<keyword evidence="6" id="KW-0812">Transmembrane</keyword>
<dbReference type="GO" id="GO:0005576">
    <property type="term" value="C:extracellular region"/>
    <property type="evidence" value="ECO:0007669"/>
    <property type="project" value="UniProtKB-SubCell"/>
</dbReference>
<sequence length="1500" mass="167929">MNFKQTTLSVALTTAFMSMTQAQLLNIDTFHYQDYLDFGQNKGKFIPTDTPFDYQGRNGNVAHFTAMPDFSHRNQSGNITAMGRNNVVTAYHVRTYFYPNTVTTKGDHYNNRWGNTTYLFNYDKAKQEENKEGVYGRDTMFLRTNKYVVEGKADALSIDGITENPSALINTKEKQCAALPEREQKVACYNENYARKTEFDKQMTDYLMNNLAKNEQGDPQLYQSGSGTLSFIKDNEKFGALNDPKKDNEGIQYNINPYHNGKSGGLWFLSEEVSPNSKSNQVVNWGVATGFLSNKRKEKELNFNGEGYVIEGSSFDGDGNFNKYNPSDFIKNKFVSAVDKGDSGSGVVAYDTKTKKWVLLGVNSETSFTDARLSPVLDVDYQDFKKKYEVIKTANDSLEKDKDNVFQTPVTLNFTQDLDLDSGGLVFQKGENTLTGTANISDIAGLDIEKNATLNLNNSLTLNGKNLHKVGDGTLKVNTATNGNLRFGNGTVELNNTNAFEKIYITGKTATVKLNSDFDSNNKLFFADGGGVLDLNGHNQHLTQISANNNRAKIINGGTQAVNLSLNLADNIPVNEKEKGIAYHFSDDVDKKANIVHAQIGDENHQQINVNVTGKADKKIAFDGGFNVNDLRVENGTVVLQSHPTLHAYLKPSAYYTTPRGDNGQSRIKPQNACDDMWVSRYDSYYTNPSRQCHIEMYQKYLADKNERDITRPSTLTQSDWDNRQYRAENITVNENANLVVASSTELHGNIIAKQGSTVNFGKNQHFIDRLDGENTYGNGFKYQQAVTEGTATADFGKKSFNDEITTDNATISSTIAHFSPSHLTMTEGELNADYWQVKDNQIANFTQNMTAKVKNLMTAGSINLDNSTLTVNEKFEQTAGTISGLNNATLNFNDVKFTQRGGNIAVPKVNLNHTAIADPVNLSNLTHLTLKDNSAIKLNDIDLADTTLQTDDSSNIEVATLHVPNKAVTLNANTKVTKELQITQGSETAVRSDKATTLGEQALMNIHLSQEFVDNEAQKEITIPFENLTADEQRVAYLDGKGDYRYTYLDNQIVIRKVPKPTPPVIEPKQEENIVTKPEKVTPPVVEPKQEEQIVTKPEKVTSPVVEPKQEEQIVTKPEKITPPVVEPKQEEKIVTKPEKITPPVVEPKQEEKIVTKPEKVTPPVVEPKQEEQIVTKPEKVTPPVVEPKQEKPVEVWQHPLLSHINNYANSQHNAYFYRLWKGINQNENSTPLRKKMMNKVRHDFTQLAKLADPSVHQWALVNDMILRDRDSLFTETMASHNGVIQALGGHYSVNDSVKLGLTALLGSRQGARMTLQYQTEDWTIALRESVLTSKEKESFIAKSTAEKQSASWRNTLINSELAVEKSWEFAKNWQVGTRAVLGHQMQKNSGFETEDFAVKGNRRQWLTTGAGLMIQQQSAQWQNRVNIGATYFTPIGDHKQRVGFIGHSNYQIDAKKLHLQWFADWETRYQITPNFSIGFGVAQKAKNTSAKIGIDYQF</sequence>
<evidence type="ECO:0000259" key="11">
    <source>
        <dbReference type="PROSITE" id="PS51691"/>
    </source>
</evidence>
<feature type="compositionally biased region" description="Basic and acidic residues" evidence="10">
    <location>
        <begin position="1089"/>
        <end position="1101"/>
    </location>
</feature>
<keyword evidence="5" id="KW-0964">Secreted</keyword>
<evidence type="ECO:0000256" key="4">
    <source>
        <dbReference type="ARBA" id="ARBA00022452"/>
    </source>
</evidence>
<dbReference type="GO" id="GO:0009279">
    <property type="term" value="C:cell outer membrane"/>
    <property type="evidence" value="ECO:0007669"/>
    <property type="project" value="UniProtKB-SubCell"/>
</dbReference>
<evidence type="ECO:0000256" key="7">
    <source>
        <dbReference type="ARBA" id="ARBA00022729"/>
    </source>
</evidence>
<keyword evidence="12" id="KW-0378">Hydrolase</keyword>
<accession>A0A379CAF4</accession>
<evidence type="ECO:0000256" key="6">
    <source>
        <dbReference type="ARBA" id="ARBA00022692"/>
    </source>
</evidence>
<evidence type="ECO:0000256" key="9">
    <source>
        <dbReference type="ARBA" id="ARBA00023237"/>
    </source>
</evidence>
<dbReference type="EMBL" id="UGTA01000001">
    <property type="protein sequence ID" value="SUB59251.1"/>
    <property type="molecule type" value="Genomic_DNA"/>
</dbReference>
<evidence type="ECO:0000256" key="10">
    <source>
        <dbReference type="SAM" id="MobiDB-lite"/>
    </source>
</evidence>
<name>A0A379CAF4_9PAST</name>
<evidence type="ECO:0000313" key="13">
    <source>
        <dbReference type="Proteomes" id="UP000255417"/>
    </source>
</evidence>
<dbReference type="EC" id="3.4.21.-" evidence="12"/>
<evidence type="ECO:0000256" key="5">
    <source>
        <dbReference type="ARBA" id="ARBA00022525"/>
    </source>
</evidence>
<dbReference type="InterPro" id="IPR012332">
    <property type="entry name" value="Autotransporter_pectin_lyase_C"/>
</dbReference>
<keyword evidence="13" id="KW-1185">Reference proteome</keyword>
<dbReference type="GO" id="GO:0004175">
    <property type="term" value="F:endopeptidase activity"/>
    <property type="evidence" value="ECO:0007669"/>
    <property type="project" value="InterPro"/>
</dbReference>
<dbReference type="Pfam" id="PF24078">
    <property type="entry name" value="Beta-sol_PIC_HAP1_IgA0_2nd"/>
    <property type="match status" value="1"/>
</dbReference>
<feature type="domain" description="Peptidase S6" evidence="11">
    <location>
        <begin position="24"/>
        <end position="384"/>
    </location>
</feature>